<dbReference type="CDD" id="cd05398">
    <property type="entry name" value="NT_ClassII-CCAase"/>
    <property type="match status" value="1"/>
</dbReference>
<evidence type="ECO:0000256" key="6">
    <source>
        <dbReference type="ARBA" id="ARBA00022741"/>
    </source>
</evidence>
<keyword evidence="2 8" id="KW-0808">Transferase</keyword>
<evidence type="ECO:0000256" key="8">
    <source>
        <dbReference type="RuleBase" id="RU003953"/>
    </source>
</evidence>
<keyword evidence="12" id="KW-1185">Reference proteome</keyword>
<dbReference type="Gene3D" id="1.10.110.30">
    <property type="match status" value="1"/>
</dbReference>
<evidence type="ECO:0000256" key="3">
    <source>
        <dbReference type="ARBA" id="ARBA00022694"/>
    </source>
</evidence>
<evidence type="ECO:0000256" key="5">
    <source>
        <dbReference type="ARBA" id="ARBA00022723"/>
    </source>
</evidence>
<dbReference type="InterPro" id="IPR043519">
    <property type="entry name" value="NT_sf"/>
</dbReference>
<dbReference type="PANTHER" id="PTHR46173">
    <property type="entry name" value="CCA TRNA NUCLEOTIDYLTRANSFERASE 1, MITOCHONDRIAL"/>
    <property type="match status" value="1"/>
</dbReference>
<evidence type="ECO:0000256" key="2">
    <source>
        <dbReference type="ARBA" id="ARBA00022679"/>
    </source>
</evidence>
<dbReference type="InterPro" id="IPR050264">
    <property type="entry name" value="Bact_CCA-adding_enz_type3_sf"/>
</dbReference>
<feature type="domain" description="Poly A polymerase head" evidence="9">
    <location>
        <begin position="32"/>
        <end position="155"/>
    </location>
</feature>
<dbReference type="EMBL" id="FXWK01000001">
    <property type="protein sequence ID" value="SMQ72020.1"/>
    <property type="molecule type" value="Genomic_DNA"/>
</dbReference>
<reference evidence="12" key="1">
    <citation type="submission" date="2017-04" db="EMBL/GenBank/DDBJ databases">
        <authorList>
            <person name="Varghese N."/>
            <person name="Submissions S."/>
        </authorList>
    </citation>
    <scope>NUCLEOTIDE SEQUENCE [LARGE SCALE GENOMIC DNA]</scope>
</reference>
<evidence type="ECO:0000256" key="1">
    <source>
        <dbReference type="ARBA" id="ARBA00001946"/>
    </source>
</evidence>
<keyword evidence="4" id="KW-0548">Nucleotidyltransferase</keyword>
<keyword evidence="6" id="KW-0547">Nucleotide-binding</keyword>
<dbReference type="Pfam" id="PF12627">
    <property type="entry name" value="PolyA_pol_RNAbd"/>
    <property type="match status" value="1"/>
</dbReference>
<dbReference type="GO" id="GO:0008033">
    <property type="term" value="P:tRNA processing"/>
    <property type="evidence" value="ECO:0007669"/>
    <property type="project" value="UniProtKB-KW"/>
</dbReference>
<dbReference type="InterPro" id="IPR032828">
    <property type="entry name" value="PolyA_RNA-bd"/>
</dbReference>
<protein>
    <submittedName>
        <fullName evidence="11">Poly(A) polymerase</fullName>
    </submittedName>
</protein>
<keyword evidence="3" id="KW-0819">tRNA processing</keyword>
<dbReference type="GO" id="GO:0046872">
    <property type="term" value="F:metal ion binding"/>
    <property type="evidence" value="ECO:0007669"/>
    <property type="project" value="UniProtKB-KW"/>
</dbReference>
<dbReference type="InterPro" id="IPR002646">
    <property type="entry name" value="PolA_pol_head_dom"/>
</dbReference>
<dbReference type="Pfam" id="PF01743">
    <property type="entry name" value="PolyA_pol"/>
    <property type="match status" value="1"/>
</dbReference>
<keyword evidence="7" id="KW-0460">Magnesium</keyword>
<evidence type="ECO:0000256" key="4">
    <source>
        <dbReference type="ARBA" id="ARBA00022695"/>
    </source>
</evidence>
<dbReference type="AlphaFoldDB" id="A0A1Y6FFS2"/>
<dbReference type="Gene3D" id="3.30.460.10">
    <property type="entry name" value="Beta Polymerase, domain 2"/>
    <property type="match status" value="1"/>
</dbReference>
<dbReference type="Gene3D" id="1.10.3090.10">
    <property type="entry name" value="cca-adding enzyme, domain 2"/>
    <property type="match status" value="1"/>
</dbReference>
<keyword evidence="8" id="KW-0694">RNA-binding</keyword>
<dbReference type="OrthoDB" id="9805698at2"/>
<dbReference type="GO" id="GO:0016779">
    <property type="term" value="F:nucleotidyltransferase activity"/>
    <property type="evidence" value="ECO:0007669"/>
    <property type="project" value="UniProtKB-KW"/>
</dbReference>
<dbReference type="SUPFAM" id="SSF81301">
    <property type="entry name" value="Nucleotidyltransferase"/>
    <property type="match status" value="1"/>
</dbReference>
<organism evidence="11 12">
    <name type="scientific">Devosia lucknowensis</name>
    <dbReference type="NCBI Taxonomy" id="1096929"/>
    <lineage>
        <taxon>Bacteria</taxon>
        <taxon>Pseudomonadati</taxon>
        <taxon>Pseudomonadota</taxon>
        <taxon>Alphaproteobacteria</taxon>
        <taxon>Hyphomicrobiales</taxon>
        <taxon>Devosiaceae</taxon>
        <taxon>Devosia</taxon>
    </lineage>
</organism>
<feature type="domain" description="tRNA nucleotidyltransferase/poly(A) polymerase RNA and SrmB- binding" evidence="10">
    <location>
        <begin position="191"/>
        <end position="243"/>
    </location>
</feature>
<gene>
    <name evidence="11" type="ORF">SAMN06295905_1990</name>
</gene>
<evidence type="ECO:0000313" key="11">
    <source>
        <dbReference type="EMBL" id="SMQ72020.1"/>
    </source>
</evidence>
<dbReference type="GO" id="GO:0000166">
    <property type="term" value="F:nucleotide binding"/>
    <property type="evidence" value="ECO:0007669"/>
    <property type="project" value="UniProtKB-KW"/>
</dbReference>
<dbReference type="GO" id="GO:0000049">
    <property type="term" value="F:tRNA binding"/>
    <property type="evidence" value="ECO:0007669"/>
    <property type="project" value="TreeGrafter"/>
</dbReference>
<comment type="cofactor">
    <cofactor evidence="1">
        <name>Mg(2+)</name>
        <dbReference type="ChEBI" id="CHEBI:18420"/>
    </cofactor>
</comment>
<sequence length="391" mass="42621">MIPDRIENAEWLERAEVQAIFAALDGADGRTRAVGGVVRDSLAGMTRNHADIDMATEFLPTTVMQRAKAAGISAYPTGIEHGTVTLRVNDTVVEVTTLREDVETDGRRAIVRFGTNWQADAERRDFTINALYCLADGTIVDPIGGVGDLLGGRIRFIGDARQRIAEDGLRVYRFFRFSASHGGEIYDADGLAACSAAADELDHISRERVGAEMMRMLALPRVAKTIGVMDRLGLIRVAPGAAEALVRYEVLGGRSATTRLALLGRESLDIRQADWRLSKAIAVKAERVAEAADLLRVGDVAWAAYRYGEDAVEGLAVVAASDGWPRERLAEVARELGRLRVAPLPVDGSDLAARGMRPGPEMGTALRLLERAWVDSEFTLQKDELLSRLFH</sequence>
<evidence type="ECO:0000313" key="12">
    <source>
        <dbReference type="Proteomes" id="UP000194474"/>
    </source>
</evidence>
<dbReference type="PANTHER" id="PTHR46173:SF1">
    <property type="entry name" value="CCA TRNA NUCLEOTIDYLTRANSFERASE 1, MITOCHONDRIAL"/>
    <property type="match status" value="1"/>
</dbReference>
<comment type="similarity">
    <text evidence="8">Belongs to the tRNA nucleotidyltransferase/poly(A) polymerase family.</text>
</comment>
<dbReference type="Proteomes" id="UP000194474">
    <property type="component" value="Unassembled WGS sequence"/>
</dbReference>
<evidence type="ECO:0000256" key="7">
    <source>
        <dbReference type="ARBA" id="ARBA00022842"/>
    </source>
</evidence>
<name>A0A1Y6FFS2_9HYPH</name>
<dbReference type="SUPFAM" id="SSF81891">
    <property type="entry name" value="Poly A polymerase C-terminal region-like"/>
    <property type="match status" value="1"/>
</dbReference>
<keyword evidence="5" id="KW-0479">Metal-binding</keyword>
<evidence type="ECO:0000259" key="10">
    <source>
        <dbReference type="Pfam" id="PF12627"/>
    </source>
</evidence>
<proteinExistence type="inferred from homology"/>
<dbReference type="RefSeq" id="WP_086470257.1">
    <property type="nucleotide sequence ID" value="NZ_FXWK01000001.1"/>
</dbReference>
<evidence type="ECO:0000259" key="9">
    <source>
        <dbReference type="Pfam" id="PF01743"/>
    </source>
</evidence>
<accession>A0A1Y6FFS2</accession>